<protein>
    <submittedName>
        <fullName evidence="1">Uncharacterized protein</fullName>
    </submittedName>
</protein>
<organism evidence="1 2">
    <name type="scientific">Armillaria solidipes</name>
    <dbReference type="NCBI Taxonomy" id="1076256"/>
    <lineage>
        <taxon>Eukaryota</taxon>
        <taxon>Fungi</taxon>
        <taxon>Dikarya</taxon>
        <taxon>Basidiomycota</taxon>
        <taxon>Agaricomycotina</taxon>
        <taxon>Agaricomycetes</taxon>
        <taxon>Agaricomycetidae</taxon>
        <taxon>Agaricales</taxon>
        <taxon>Marasmiineae</taxon>
        <taxon>Physalacriaceae</taxon>
        <taxon>Armillaria</taxon>
    </lineage>
</organism>
<keyword evidence="2" id="KW-1185">Reference proteome</keyword>
<dbReference type="EMBL" id="KZ293463">
    <property type="protein sequence ID" value="PBK62802.1"/>
    <property type="molecule type" value="Genomic_DNA"/>
</dbReference>
<evidence type="ECO:0000313" key="2">
    <source>
        <dbReference type="Proteomes" id="UP000218334"/>
    </source>
</evidence>
<reference evidence="2" key="1">
    <citation type="journal article" date="2017" name="Nat. Ecol. Evol.">
        <title>Genome expansion and lineage-specific genetic innovations in the forest pathogenic fungi Armillaria.</title>
        <authorList>
            <person name="Sipos G."/>
            <person name="Prasanna A.N."/>
            <person name="Walter M.C."/>
            <person name="O'Connor E."/>
            <person name="Balint B."/>
            <person name="Krizsan K."/>
            <person name="Kiss B."/>
            <person name="Hess J."/>
            <person name="Varga T."/>
            <person name="Slot J."/>
            <person name="Riley R."/>
            <person name="Boka B."/>
            <person name="Rigling D."/>
            <person name="Barry K."/>
            <person name="Lee J."/>
            <person name="Mihaltcheva S."/>
            <person name="LaButti K."/>
            <person name="Lipzen A."/>
            <person name="Waldron R."/>
            <person name="Moloney N.M."/>
            <person name="Sperisen C."/>
            <person name="Kredics L."/>
            <person name="Vagvoelgyi C."/>
            <person name="Patrignani A."/>
            <person name="Fitzpatrick D."/>
            <person name="Nagy I."/>
            <person name="Doyle S."/>
            <person name="Anderson J.B."/>
            <person name="Grigoriev I.V."/>
            <person name="Gueldener U."/>
            <person name="Muensterkoetter M."/>
            <person name="Nagy L.G."/>
        </authorList>
    </citation>
    <scope>NUCLEOTIDE SEQUENCE [LARGE SCALE GENOMIC DNA]</scope>
    <source>
        <strain evidence="2">28-4</strain>
    </source>
</reference>
<name>A0A2H3B703_9AGAR</name>
<proteinExistence type="predicted"/>
<accession>A0A2H3B703</accession>
<dbReference type="AlphaFoldDB" id="A0A2H3B703"/>
<dbReference type="Proteomes" id="UP000218334">
    <property type="component" value="Unassembled WGS sequence"/>
</dbReference>
<sequence>MRRTILYGEDEAIDDRTGDYQIYADAIFAYLPHRNDVDSCMVKIARIRRQDSCVHWLNGWWYKLRMDRPGMATTMTISAGGGGIPGRVDSSPIGYYQVTQDGPRTSTMGHGTEALESFSGSLQTPVAGRSKQRKGAQVRIQGQYECQIIQSLAHIFVTDRTTIGSLSYSYNDDQRWGHKR</sequence>
<evidence type="ECO:0000313" key="1">
    <source>
        <dbReference type="EMBL" id="PBK62802.1"/>
    </source>
</evidence>
<gene>
    <name evidence="1" type="ORF">ARMSODRAFT_980440</name>
</gene>